<dbReference type="InterPro" id="IPR001534">
    <property type="entry name" value="Transthyretin-like"/>
</dbReference>
<keyword evidence="7" id="KW-1185">Reference proteome</keyword>
<proteinExistence type="inferred from homology"/>
<evidence type="ECO:0000256" key="4">
    <source>
        <dbReference type="ARBA" id="ARBA00022729"/>
    </source>
</evidence>
<dbReference type="Pfam" id="PF01060">
    <property type="entry name" value="TTR-52"/>
    <property type="match status" value="1"/>
</dbReference>
<organism evidence="6 7">
    <name type="scientific">Pristionchus mayeri</name>
    <dbReference type="NCBI Taxonomy" id="1317129"/>
    <lineage>
        <taxon>Eukaryota</taxon>
        <taxon>Metazoa</taxon>
        <taxon>Ecdysozoa</taxon>
        <taxon>Nematoda</taxon>
        <taxon>Chromadorea</taxon>
        <taxon>Rhabditida</taxon>
        <taxon>Rhabditina</taxon>
        <taxon>Diplogasteromorpha</taxon>
        <taxon>Diplogasteroidea</taxon>
        <taxon>Neodiplogasteridae</taxon>
        <taxon>Pristionchus</taxon>
    </lineage>
</organism>
<evidence type="ECO:0000256" key="5">
    <source>
        <dbReference type="SAM" id="SignalP"/>
    </source>
</evidence>
<dbReference type="InterPro" id="IPR038479">
    <property type="entry name" value="Transthyretin-like_sf"/>
</dbReference>
<feature type="signal peptide" evidence="5">
    <location>
        <begin position="1"/>
        <end position="18"/>
    </location>
</feature>
<dbReference type="AlphaFoldDB" id="A0AAN5I2Q8"/>
<sequence>SMLFRSFAVLCMLALALEAKMQNVTVKGTTICHKRRVAGVLVQLYEKDTFDPNDLLMEVRSNSNGDFTVTGGEDEVGSIEPFIRITHECDAKPNCERIAEFVVPKAKIGSTYDMTYIPMNIAVAGESTKCKKN</sequence>
<evidence type="ECO:0000313" key="6">
    <source>
        <dbReference type="EMBL" id="GMR49350.1"/>
    </source>
</evidence>
<reference evidence="7" key="1">
    <citation type="submission" date="2022-10" db="EMBL/GenBank/DDBJ databases">
        <title>Genome assembly of Pristionchus species.</title>
        <authorList>
            <person name="Yoshida K."/>
            <person name="Sommer R.J."/>
        </authorList>
    </citation>
    <scope>NUCLEOTIDE SEQUENCE [LARGE SCALE GENOMIC DNA]</scope>
    <source>
        <strain evidence="7">RS5460</strain>
    </source>
</reference>
<dbReference type="GO" id="GO:0009986">
    <property type="term" value="C:cell surface"/>
    <property type="evidence" value="ECO:0007669"/>
    <property type="project" value="InterPro"/>
</dbReference>
<name>A0AAN5I2Q8_9BILA</name>
<keyword evidence="3" id="KW-0964">Secreted</keyword>
<feature type="chain" id="PRO_5042910247" description="Transthyretin-like protein 46" evidence="5">
    <location>
        <begin position="19"/>
        <end position="133"/>
    </location>
</feature>
<comment type="similarity">
    <text evidence="2">Belongs to the nematode transthyretin-like family.</text>
</comment>
<dbReference type="GO" id="GO:0005576">
    <property type="term" value="C:extracellular region"/>
    <property type="evidence" value="ECO:0007669"/>
    <property type="project" value="UniProtKB-SubCell"/>
</dbReference>
<feature type="non-terminal residue" evidence="6">
    <location>
        <position position="1"/>
    </location>
</feature>
<evidence type="ECO:0000256" key="3">
    <source>
        <dbReference type="ARBA" id="ARBA00022525"/>
    </source>
</evidence>
<evidence type="ECO:0000313" key="7">
    <source>
        <dbReference type="Proteomes" id="UP001328107"/>
    </source>
</evidence>
<keyword evidence="4 5" id="KW-0732">Signal</keyword>
<evidence type="ECO:0000256" key="1">
    <source>
        <dbReference type="ARBA" id="ARBA00004613"/>
    </source>
</evidence>
<protein>
    <recommendedName>
        <fullName evidence="8">Transthyretin-like protein 46</fullName>
    </recommendedName>
</protein>
<evidence type="ECO:0008006" key="8">
    <source>
        <dbReference type="Google" id="ProtNLM"/>
    </source>
</evidence>
<dbReference type="Gene3D" id="2.60.40.3330">
    <property type="match status" value="1"/>
</dbReference>
<accession>A0AAN5I2Q8</accession>
<evidence type="ECO:0000256" key="2">
    <source>
        <dbReference type="ARBA" id="ARBA00010112"/>
    </source>
</evidence>
<dbReference type="Proteomes" id="UP001328107">
    <property type="component" value="Unassembled WGS sequence"/>
</dbReference>
<comment type="caution">
    <text evidence="6">The sequence shown here is derived from an EMBL/GenBank/DDBJ whole genome shotgun (WGS) entry which is preliminary data.</text>
</comment>
<dbReference type="PANTHER" id="PTHR21700">
    <property type="entry name" value="TRANSTHYRETIN-LIKE FAMILY PROTEIN-RELATED"/>
    <property type="match status" value="1"/>
</dbReference>
<gene>
    <name evidence="6" type="ORF">PMAYCL1PPCAC_19545</name>
</gene>
<dbReference type="PANTHER" id="PTHR21700:SF30">
    <property type="entry name" value="TRANSTHYRETIN-LIKE FAMILY PROTEIN"/>
    <property type="match status" value="1"/>
</dbReference>
<dbReference type="EMBL" id="BTRK01000004">
    <property type="protein sequence ID" value="GMR49350.1"/>
    <property type="molecule type" value="Genomic_DNA"/>
</dbReference>
<comment type="subcellular location">
    <subcellularLocation>
        <location evidence="1">Secreted</location>
    </subcellularLocation>
</comment>